<sequence length="272" mass="30042">MALSSFLFRARCGFVLLLALVALPAFGWGAQGHRLVARLADAELTPAARAEVAKLLAGEPDPTLAGIANWADDLRDTDPPLFKRTARWHFVNIGEHGCRYQAARDCRGDDCVVEAIRRQTAILADRRQSLAARRDALKFVVHFTGDVHQPLHGGYARDRGGNDTQVNDAGFGTNLHAVWDGRMLFAQRLSDDRYLERLQSMPLVVPMQRTPLPPAAGEWAEDACAIVLQPGFYPSTPKLDRDYFVQWTPIAEAQLRRGGAHLAELLNAALAR</sequence>
<evidence type="ECO:0000256" key="3">
    <source>
        <dbReference type="ARBA" id="ARBA00022759"/>
    </source>
</evidence>
<dbReference type="OrthoDB" id="267579at2"/>
<dbReference type="InterPro" id="IPR003154">
    <property type="entry name" value="S1/P1nuclease"/>
</dbReference>
<dbReference type="InterPro" id="IPR008947">
    <property type="entry name" value="PLipase_C/P1_nuclease_dom_sf"/>
</dbReference>
<evidence type="ECO:0000256" key="1">
    <source>
        <dbReference type="ARBA" id="ARBA00022722"/>
    </source>
</evidence>
<protein>
    <submittedName>
        <fullName evidence="7">Endonuclease</fullName>
    </submittedName>
</protein>
<dbReference type="EMBL" id="CP029556">
    <property type="protein sequence ID" value="AXA83345.1"/>
    <property type="molecule type" value="Genomic_DNA"/>
</dbReference>
<evidence type="ECO:0000256" key="6">
    <source>
        <dbReference type="ARBA" id="ARBA00023180"/>
    </source>
</evidence>
<evidence type="ECO:0000313" key="7">
    <source>
        <dbReference type="EMBL" id="AXA83345.1"/>
    </source>
</evidence>
<evidence type="ECO:0000313" key="8">
    <source>
        <dbReference type="Proteomes" id="UP000251842"/>
    </source>
</evidence>
<proteinExistence type="predicted"/>
<dbReference type="GO" id="GO:0006308">
    <property type="term" value="P:DNA catabolic process"/>
    <property type="evidence" value="ECO:0007669"/>
    <property type="project" value="InterPro"/>
</dbReference>
<keyword evidence="1" id="KW-0540">Nuclease</keyword>
<evidence type="ECO:0000256" key="2">
    <source>
        <dbReference type="ARBA" id="ARBA00022723"/>
    </source>
</evidence>
<organism evidence="7 8">
    <name type="scientific">Solilutibacter oculi</name>
    <dbReference type="NCBI Taxonomy" id="2698682"/>
    <lineage>
        <taxon>Bacteria</taxon>
        <taxon>Pseudomonadati</taxon>
        <taxon>Pseudomonadota</taxon>
        <taxon>Gammaproteobacteria</taxon>
        <taxon>Lysobacterales</taxon>
        <taxon>Lysobacteraceae</taxon>
        <taxon>Solilutibacter</taxon>
    </lineage>
</organism>
<keyword evidence="2" id="KW-0479">Metal-binding</keyword>
<dbReference type="GO" id="GO:0016788">
    <property type="term" value="F:hydrolase activity, acting on ester bonds"/>
    <property type="evidence" value="ECO:0007669"/>
    <property type="project" value="InterPro"/>
</dbReference>
<name>A0A344J2T5_9GAMM</name>
<gene>
    <name evidence="7" type="ORF">DCD74_00345</name>
</gene>
<keyword evidence="8" id="KW-1185">Reference proteome</keyword>
<dbReference type="SUPFAM" id="SSF48537">
    <property type="entry name" value="Phospholipase C/P1 nuclease"/>
    <property type="match status" value="1"/>
</dbReference>
<keyword evidence="3 7" id="KW-0255">Endonuclease</keyword>
<dbReference type="Pfam" id="PF02265">
    <property type="entry name" value="S1-P1_nuclease"/>
    <property type="match status" value="1"/>
</dbReference>
<keyword evidence="6" id="KW-0325">Glycoprotein</keyword>
<evidence type="ECO:0000256" key="5">
    <source>
        <dbReference type="ARBA" id="ARBA00023157"/>
    </source>
</evidence>
<keyword evidence="4" id="KW-0378">Hydrolase</keyword>
<dbReference type="PANTHER" id="PTHR33146">
    <property type="entry name" value="ENDONUCLEASE 4"/>
    <property type="match status" value="1"/>
</dbReference>
<dbReference type="CDD" id="cd11010">
    <property type="entry name" value="S1-P1_nuclease"/>
    <property type="match status" value="1"/>
</dbReference>
<accession>A0A344J2T5</accession>
<reference evidence="8" key="1">
    <citation type="submission" date="2018-05" db="EMBL/GenBank/DDBJ databases">
        <title>Luteimonas pekinense sp. nov., isolated from human Meibomian gland secretions, Beijing, China.</title>
        <authorList>
            <person name="Wen T."/>
            <person name="Bai H."/>
            <person name="Lv H."/>
        </authorList>
    </citation>
    <scope>NUCLEOTIDE SEQUENCE [LARGE SCALE GENOMIC DNA]</scope>
    <source>
        <strain evidence="8">83-4</strain>
    </source>
</reference>
<dbReference type="GO" id="GO:0004519">
    <property type="term" value="F:endonuclease activity"/>
    <property type="evidence" value="ECO:0007669"/>
    <property type="project" value="UniProtKB-KW"/>
</dbReference>
<evidence type="ECO:0000256" key="4">
    <source>
        <dbReference type="ARBA" id="ARBA00022801"/>
    </source>
</evidence>
<dbReference type="GO" id="GO:0003676">
    <property type="term" value="F:nucleic acid binding"/>
    <property type="evidence" value="ECO:0007669"/>
    <property type="project" value="InterPro"/>
</dbReference>
<dbReference type="Proteomes" id="UP000251842">
    <property type="component" value="Chromosome"/>
</dbReference>
<dbReference type="RefSeq" id="WP_112925567.1">
    <property type="nucleotide sequence ID" value="NZ_CP029556.1"/>
</dbReference>
<dbReference type="PANTHER" id="PTHR33146:SF26">
    <property type="entry name" value="ENDONUCLEASE 4"/>
    <property type="match status" value="1"/>
</dbReference>
<dbReference type="Gene3D" id="1.10.575.10">
    <property type="entry name" value="P1 Nuclease"/>
    <property type="match status" value="1"/>
</dbReference>
<keyword evidence="5" id="KW-1015">Disulfide bond</keyword>
<dbReference type="AlphaFoldDB" id="A0A344J2T5"/>
<dbReference type="GO" id="GO:0046872">
    <property type="term" value="F:metal ion binding"/>
    <property type="evidence" value="ECO:0007669"/>
    <property type="project" value="UniProtKB-KW"/>
</dbReference>
<dbReference type="KEGG" id="lue:DCD74_00345"/>